<evidence type="ECO:0000313" key="3">
    <source>
        <dbReference type="Proteomes" id="UP000256328"/>
    </source>
</evidence>
<name>A0A3D8QC13_9HELO</name>
<feature type="region of interest" description="Disordered" evidence="1">
    <location>
        <begin position="249"/>
        <end position="281"/>
    </location>
</feature>
<dbReference type="AlphaFoldDB" id="A0A3D8QC13"/>
<feature type="compositionally biased region" description="Polar residues" evidence="1">
    <location>
        <begin position="254"/>
        <end position="264"/>
    </location>
</feature>
<dbReference type="Proteomes" id="UP000256328">
    <property type="component" value="Unassembled WGS sequence"/>
</dbReference>
<accession>A0A3D8QC13</accession>
<comment type="caution">
    <text evidence="2">The sequence shown here is derived from an EMBL/GenBank/DDBJ whole genome shotgun (WGS) entry which is preliminary data.</text>
</comment>
<evidence type="ECO:0000313" key="2">
    <source>
        <dbReference type="EMBL" id="RDW59247.1"/>
    </source>
</evidence>
<dbReference type="EMBL" id="PDLN01000020">
    <property type="protein sequence ID" value="RDW59247.1"/>
    <property type="molecule type" value="Genomic_DNA"/>
</dbReference>
<dbReference type="OrthoDB" id="3543801at2759"/>
<evidence type="ECO:0000256" key="1">
    <source>
        <dbReference type="SAM" id="MobiDB-lite"/>
    </source>
</evidence>
<reference evidence="2 3" key="1">
    <citation type="journal article" date="2018" name="IMA Fungus">
        <title>IMA Genome-F 9: Draft genome sequence of Annulohypoxylon stygium, Aspergillus mulundensis, Berkeleyomyces basicola (syn. Thielaviopsis basicola), Ceratocystis smalleyi, two Cercospora beticola strains, Coleophoma cylindrospora, Fusarium fracticaudum, Phialophora cf. hyalina, and Morchella septimelata.</title>
        <authorList>
            <person name="Wingfield B.D."/>
            <person name="Bills G.F."/>
            <person name="Dong Y."/>
            <person name="Huang W."/>
            <person name="Nel W.J."/>
            <person name="Swalarsk-Parry B.S."/>
            <person name="Vaghefi N."/>
            <person name="Wilken P.M."/>
            <person name="An Z."/>
            <person name="de Beer Z.W."/>
            <person name="De Vos L."/>
            <person name="Chen L."/>
            <person name="Duong T.A."/>
            <person name="Gao Y."/>
            <person name="Hammerbacher A."/>
            <person name="Kikkert J.R."/>
            <person name="Li Y."/>
            <person name="Li H."/>
            <person name="Li K."/>
            <person name="Li Q."/>
            <person name="Liu X."/>
            <person name="Ma X."/>
            <person name="Naidoo K."/>
            <person name="Pethybridge S.J."/>
            <person name="Sun J."/>
            <person name="Steenkamp E.T."/>
            <person name="van der Nest M.A."/>
            <person name="van Wyk S."/>
            <person name="Wingfield M.J."/>
            <person name="Xiong C."/>
            <person name="Yue Q."/>
            <person name="Zhang X."/>
        </authorList>
    </citation>
    <scope>NUCLEOTIDE SEQUENCE [LARGE SCALE GENOMIC DNA]</scope>
    <source>
        <strain evidence="2 3">BP5796</strain>
    </source>
</reference>
<gene>
    <name evidence="2" type="ORF">BP5796_12171</name>
</gene>
<organism evidence="2 3">
    <name type="scientific">Coleophoma crateriformis</name>
    <dbReference type="NCBI Taxonomy" id="565419"/>
    <lineage>
        <taxon>Eukaryota</taxon>
        <taxon>Fungi</taxon>
        <taxon>Dikarya</taxon>
        <taxon>Ascomycota</taxon>
        <taxon>Pezizomycotina</taxon>
        <taxon>Leotiomycetes</taxon>
        <taxon>Helotiales</taxon>
        <taxon>Dermateaceae</taxon>
        <taxon>Coleophoma</taxon>
    </lineage>
</organism>
<sequence>MDAFSSLPAPILVLILKHLPDFTSLDVLLHTSPVMSSIFDGCAAEIIEDVASYNMSSCFRYILQHAGSTAVANRTWDNVAEFHSAQNWSNPTKSLSISVLRRLVTSASNVEYLCHSFLRTHLDRIHSIKPTHFLHPGTRVDPYAVTKYDPALAGPQYSTPDTGPPSWVEIQRVLRASWRLLTYYELRFAMPSLQSSPGEQTKLQDLSFQDFWSHLPWWEIDEMECVNEHVIEIGEPDLFHPGTCAPLSHLPPSSLDNEAGSSRPSPVPQDDALGSKWGQSQEALQRKSPASHLFLSLCHRGPNVASRVLGGATWQSFRRLGFGIWDLKRMSQLEMMNPPLNLQQDFTTSSTKQKTFTQDDLKFTWMSVLSHK</sequence>
<proteinExistence type="predicted"/>
<protein>
    <recommendedName>
        <fullName evidence="4">F-box domain-containing protein</fullName>
    </recommendedName>
</protein>
<evidence type="ECO:0008006" key="4">
    <source>
        <dbReference type="Google" id="ProtNLM"/>
    </source>
</evidence>
<keyword evidence="3" id="KW-1185">Reference proteome</keyword>